<evidence type="ECO:0000313" key="8">
    <source>
        <dbReference type="Proteomes" id="UP000055590"/>
    </source>
</evidence>
<dbReference type="OrthoDB" id="9767116at2"/>
<dbReference type="Pfam" id="PF13205">
    <property type="entry name" value="Big_5"/>
    <property type="match status" value="1"/>
</dbReference>
<dbReference type="InterPro" id="IPR001599">
    <property type="entry name" value="Macroglobln_a2"/>
</dbReference>
<dbReference type="Pfam" id="PF17973">
    <property type="entry name" value="bMG10"/>
    <property type="match status" value="1"/>
</dbReference>
<evidence type="ECO:0000259" key="6">
    <source>
        <dbReference type="SMART" id="SM01360"/>
    </source>
</evidence>
<reference evidence="7 8" key="1">
    <citation type="submission" date="2015-08" db="EMBL/GenBank/DDBJ databases">
        <authorList>
            <person name="Babu N.S."/>
            <person name="Beckwith C.J."/>
            <person name="Beseler K.G."/>
            <person name="Brison A."/>
            <person name="Carone J.V."/>
            <person name="Caskin T.P."/>
            <person name="Diamond M."/>
            <person name="Durham M.E."/>
            <person name="Foxe J.M."/>
            <person name="Go M."/>
            <person name="Henderson B.A."/>
            <person name="Jones I.B."/>
            <person name="McGettigan J.A."/>
            <person name="Micheletti S.J."/>
            <person name="Nasrallah M.E."/>
            <person name="Ortiz D."/>
            <person name="Piller C.R."/>
            <person name="Privatt S.R."/>
            <person name="Schneider S.L."/>
            <person name="Sharp S."/>
            <person name="Smith T.C."/>
            <person name="Stanton J.D."/>
            <person name="Ullery H.E."/>
            <person name="Wilson R.J."/>
            <person name="Serrano M.G."/>
            <person name="Buck G."/>
            <person name="Lee V."/>
            <person name="Wang Y."/>
            <person name="Carvalho R."/>
            <person name="Voegtly L."/>
            <person name="Shi R."/>
            <person name="Duckworth R."/>
            <person name="Johnson A."/>
            <person name="Loviza R."/>
            <person name="Walstead R."/>
            <person name="Shah Z."/>
            <person name="Kiflezghi M."/>
            <person name="Wade K."/>
            <person name="Ball S.L."/>
            <person name="Bradley K.W."/>
            <person name="Asai D.J."/>
            <person name="Bowman C.A."/>
            <person name="Russell D.A."/>
            <person name="Pope W.H."/>
            <person name="Jacobs-Sera D."/>
            <person name="Hendrix R.W."/>
            <person name="Hatfull G.F."/>
        </authorList>
    </citation>
    <scope>NUCLEOTIDE SEQUENCE [LARGE SCALE GENOMIC DNA]</scope>
    <source>
        <strain evidence="7 8">DSM 27710</strain>
    </source>
</reference>
<dbReference type="InterPro" id="IPR021868">
    <property type="entry name" value="Alpha_2_Macroglob_MG3"/>
</dbReference>
<evidence type="ECO:0000256" key="2">
    <source>
        <dbReference type="ARBA" id="ARBA00022729"/>
    </source>
</evidence>
<dbReference type="KEGG" id="vin:AKJ08_0860"/>
<organism evidence="7 8">
    <name type="scientific">Vulgatibacter incomptus</name>
    <dbReference type="NCBI Taxonomy" id="1391653"/>
    <lineage>
        <taxon>Bacteria</taxon>
        <taxon>Pseudomonadati</taxon>
        <taxon>Myxococcota</taxon>
        <taxon>Myxococcia</taxon>
        <taxon>Myxococcales</taxon>
        <taxon>Cystobacterineae</taxon>
        <taxon>Vulgatibacteraceae</taxon>
        <taxon>Vulgatibacter</taxon>
    </lineage>
</organism>
<dbReference type="CDD" id="cd02891">
    <property type="entry name" value="A2M_like"/>
    <property type="match status" value="1"/>
</dbReference>
<dbReference type="Gene3D" id="2.60.40.3710">
    <property type="match status" value="1"/>
</dbReference>
<dbReference type="PANTHER" id="PTHR40094">
    <property type="entry name" value="ALPHA-2-MACROGLOBULIN HOMOLOG"/>
    <property type="match status" value="1"/>
</dbReference>
<dbReference type="Proteomes" id="UP000055590">
    <property type="component" value="Chromosome"/>
</dbReference>
<dbReference type="SMART" id="SM01419">
    <property type="entry name" value="Thiol-ester_cl"/>
    <property type="match status" value="1"/>
</dbReference>
<dbReference type="Pfam" id="PF00207">
    <property type="entry name" value="A2M"/>
    <property type="match status" value="1"/>
</dbReference>
<evidence type="ECO:0000259" key="5">
    <source>
        <dbReference type="SMART" id="SM01359"/>
    </source>
</evidence>
<keyword evidence="2 4" id="KW-0732">Signal</keyword>
<feature type="chain" id="PRO_5005465538" evidence="4">
    <location>
        <begin position="25"/>
        <end position="1972"/>
    </location>
</feature>
<dbReference type="Pfam" id="PF01835">
    <property type="entry name" value="MG2"/>
    <property type="match status" value="1"/>
</dbReference>
<dbReference type="Pfam" id="PF11974">
    <property type="entry name" value="bMG3"/>
    <property type="match status" value="1"/>
</dbReference>
<dbReference type="Gene3D" id="2.60.40.1930">
    <property type="match status" value="1"/>
</dbReference>
<dbReference type="EMBL" id="CP012332">
    <property type="protein sequence ID" value="AKU90473.1"/>
    <property type="molecule type" value="Genomic_DNA"/>
</dbReference>
<dbReference type="SMART" id="SM01360">
    <property type="entry name" value="A2M"/>
    <property type="match status" value="1"/>
</dbReference>
<dbReference type="InterPro" id="IPR047565">
    <property type="entry name" value="Alpha-macroglob_thiol-ester_cl"/>
</dbReference>
<dbReference type="GO" id="GO:0004866">
    <property type="term" value="F:endopeptidase inhibitor activity"/>
    <property type="evidence" value="ECO:0007669"/>
    <property type="project" value="InterPro"/>
</dbReference>
<dbReference type="PANTHER" id="PTHR40094:SF1">
    <property type="entry name" value="UBIQUITIN DOMAIN-CONTAINING PROTEIN"/>
    <property type="match status" value="1"/>
</dbReference>
<dbReference type="STRING" id="1391653.AKJ08_0860"/>
<dbReference type="PROSITE" id="PS51257">
    <property type="entry name" value="PROKAR_LIPOPROTEIN"/>
    <property type="match status" value="1"/>
</dbReference>
<dbReference type="SUPFAM" id="SSF48239">
    <property type="entry name" value="Terpenoid cyclases/Protein prenyltransferases"/>
    <property type="match status" value="1"/>
</dbReference>
<dbReference type="Pfam" id="PF07703">
    <property type="entry name" value="A2M_BRD"/>
    <property type="match status" value="1"/>
</dbReference>
<feature type="domain" description="Alpha-2-macroglobulin" evidence="6">
    <location>
        <begin position="1216"/>
        <end position="1306"/>
    </location>
</feature>
<protein>
    <submittedName>
        <fullName evidence="7">Alpha-2-macroglobulin domain protein</fullName>
    </submittedName>
</protein>
<evidence type="ECO:0000313" key="7">
    <source>
        <dbReference type="EMBL" id="AKU90473.1"/>
    </source>
</evidence>
<dbReference type="Gene3D" id="1.50.10.20">
    <property type="match status" value="1"/>
</dbReference>
<feature type="region of interest" description="Disordered" evidence="3">
    <location>
        <begin position="1865"/>
        <end position="1884"/>
    </location>
</feature>
<feature type="domain" description="Alpha-2-macroglobulin bait region" evidence="5">
    <location>
        <begin position="1001"/>
        <end position="1155"/>
    </location>
</feature>
<proteinExistence type="inferred from homology"/>
<dbReference type="InterPro" id="IPR032812">
    <property type="entry name" value="SbsA_Ig"/>
</dbReference>
<dbReference type="InterPro" id="IPR008930">
    <property type="entry name" value="Terpenoid_cyclase/PrenylTrfase"/>
</dbReference>
<sequence>MCHKRSLLLLALGLLGLVAGSCSCNEPEGSRITPQAEEASRKLEPLPEAPHLEVAQEPVPGSAGDLAVVAVRPLGASPVDARPTITFSKPMVAVGGVQEEAKLAAPATIEPPIPGTWRWLGSASVELVPEKPIPFSTRYSVTIPAGIRALDGSALAEGRTWEFETPKPEVQRIEPASDFKWLGSSPTFSLTLNQPVANLAEAVRLELEGGRTVALKLVSEKRLDELRRERADRGTGERSGSAPAVEDRRIRYELAPVESLPLDRPVSLVVAGSLRGSEGPLTLGADATYAYRTHGGMRITGAESCFWKGDRCPYGPLVLSTSNLAKVDGLKERLSIEPAVEIEWDSVDARIPDTWERRESPVIIVPGGFRPGTTYVVRVKDGLEDAFGQKAGAFEARITLDDRQPSFDVGSTLALIEMAGDGTLPIESVNLERVDADLWRVTPSELAKLLRSHSLPKSPATRRETVDVRATKNRTKWTPLDVRKAFPPGAKTGLFAASFRAPGLSDSYPRRVFGQVTDFAVHAKLGPASGLVWVTRLSSSASVPNASLALYDKDGVKRWQGATDEEGIAKVPGLATLLEAQSSWEGRLALISAEKDGELGVTWSDWDDGLGPWAFGLPSDWEGKEPVSLGMVFPERGIYRPGDTVHLKGLVRFRKVGALGTPAKGSKLTLRVTNPRGDELLSREVTLSSFGTFATDMELGKDVPLGSFGVVAEGQIDGQTLSYGGSFRVEEYRAPQFRVDASVERKNALAGEPLKASVLSRYLFGGAMADAKVRWSLVRRPEFFAPPGNEGFDFGSQVWWWDDERPVPSTEVMGSGEARTASHGELAIDLGTPQTPGEKTYDYTLEAEVEDVNRQRVAARTAFTVHPASFYAGIRVAATGFAQAGRPLQTELIAVTPEGDRAPGVKVAFEARRREWKSIKKKGVGEQWFTVSEPVEEKVYGCEVVTRVEPKSCSFEPAEPGLYVLEAKLTDAQGRTQISRTSVYVVGSGWVSWQRNDTDRIDLVADRQVYEPGQTAKLLVKSPYPSVEALLTVEREGVFSSRKVLLDGSATTLEIPIDESMIPNAFVSVLLSRGRVSEGGIESGEDPGRPAVRIGYTQLKVEKRSKRLSVQVTPDATERRPREKVKVALEVKDFQGKGVPAELAVWAVDEGVLRLTGYQIPDPIEAIHPLRGLSVKLGEPLVHLVQRRLYGEKGQTAGGGGGDGTGAGFRSAFKTTVLFAPEVRTDGRGRANVEFELPDNLTTYRIMAMAITEGDRFGTGQAEVAVSKPLLALPALPRLARVGDRFEAGVVIHTGLADGGQVKVKAFAEGLSIEGPAEKTTVVAKGQPREVRFRFEAKQPGSAKLRFSVEGMGERDGVEQRLPIQLPVAMEAVATYGETRDERIEALDPPGGIRPGIGGLELTFASSVLGGFDENMRQLVDYPYGCLEQQASRLVPFVALRELSGRFGVPWAGPETYRSWIGDEALASRGSPDPDEVIRATVKSIEQLQNHDGGYRYWASSGCSTHFASTYAVLALARAKEVGFPVDAAALARGQAFVANEVAAGRCERCGWGCNKGDDPTRAFALYALARTGAPKPSYYGELFERRKELPLYAQAMLADALFVGKGDRRLATQLLGEILVQAKESAQELHFEETGPASRWSPWSSDTRTTALVLQTLTTISPDHPYVAKLATYLKRIRGRDGRYRNTQEAAFSLMALNEVSRTKEKEVPDFTGSVRLEGDELASVRFQGRSMQVEKAQVEMARLAAAGAKAGASAQPTTFERDGSSARKLAISKSGAGILYYGALLRYAPAEMPTTPLDRGFAVQRWIEPYDGGGQARELVAGELVRVHVRVATAQERSYAVISVPLPAGLEAVDTSLATTATLASASDRESSPGFDEGDIDGEDGDSWSPWAFRFFSPFNHSEQRDDRVMLFADRMPAGVHSTSFVARATTPGDFVLQPAHAEEMYGPETFGRSDGGRILVIDRSQVAGR</sequence>
<gene>
    <name evidence="7" type="ORF">AKJ08_0860</name>
</gene>
<evidence type="ECO:0000256" key="1">
    <source>
        <dbReference type="ARBA" id="ARBA00010556"/>
    </source>
</evidence>
<keyword evidence="8" id="KW-1185">Reference proteome</keyword>
<evidence type="ECO:0000256" key="3">
    <source>
        <dbReference type="SAM" id="MobiDB-lite"/>
    </source>
</evidence>
<dbReference type="InterPro" id="IPR041246">
    <property type="entry name" value="Bact_MG10"/>
</dbReference>
<feature type="signal peptide" evidence="4">
    <location>
        <begin position="1"/>
        <end position="24"/>
    </location>
</feature>
<dbReference type="InterPro" id="IPR051802">
    <property type="entry name" value="YfhM-like"/>
</dbReference>
<evidence type="ECO:0000256" key="4">
    <source>
        <dbReference type="SAM" id="SignalP"/>
    </source>
</evidence>
<dbReference type="InterPro" id="IPR002890">
    <property type="entry name" value="MG2"/>
</dbReference>
<comment type="similarity">
    <text evidence="1">Belongs to the protease inhibitor I39 (alpha-2-macroglobulin) family. Bacterial alpha-2-macroglobulin subfamily.</text>
</comment>
<dbReference type="RefSeq" id="WP_050724919.1">
    <property type="nucleotide sequence ID" value="NZ_CP012332.1"/>
</dbReference>
<dbReference type="SMART" id="SM01359">
    <property type="entry name" value="A2M_N_2"/>
    <property type="match status" value="1"/>
</dbReference>
<name>A0A0K1PAA9_9BACT</name>
<accession>A0A0K1PAA9</accession>
<dbReference type="InterPro" id="IPR011625">
    <property type="entry name" value="A2M_N_BRD"/>
</dbReference>